<organism evidence="1 2">
    <name type="scientific">Shewanella canadensis</name>
    <dbReference type="NCBI Taxonomy" id="271096"/>
    <lineage>
        <taxon>Bacteria</taxon>
        <taxon>Pseudomonadati</taxon>
        <taxon>Pseudomonadota</taxon>
        <taxon>Gammaproteobacteria</taxon>
        <taxon>Alteromonadales</taxon>
        <taxon>Shewanellaceae</taxon>
        <taxon>Shewanella</taxon>
    </lineage>
</organism>
<proteinExistence type="predicted"/>
<name>A0A431WPY4_9GAMM</name>
<evidence type="ECO:0000313" key="1">
    <source>
        <dbReference type="EMBL" id="RTR37264.1"/>
    </source>
</evidence>
<comment type="caution">
    <text evidence="1">The sequence shown here is derived from an EMBL/GenBank/DDBJ whole genome shotgun (WGS) entry which is preliminary data.</text>
</comment>
<accession>A0A431WPY4</accession>
<protein>
    <submittedName>
        <fullName evidence="1">Uncharacterized protein</fullName>
    </submittedName>
</protein>
<evidence type="ECO:0000313" key="2">
    <source>
        <dbReference type="Proteomes" id="UP000267448"/>
    </source>
</evidence>
<dbReference type="OrthoDB" id="9878395at2"/>
<keyword evidence="2" id="KW-1185">Reference proteome</keyword>
<dbReference type="AlphaFoldDB" id="A0A431WPY4"/>
<sequence length="60" mass="7336">MERRMKDFIYYINMGSTPEWLVKQMELSEEEVIDLTVKVKSFMDCLQLEAARHERFNRYS</sequence>
<dbReference type="Proteomes" id="UP000267448">
    <property type="component" value="Unassembled WGS sequence"/>
</dbReference>
<dbReference type="RefSeq" id="WP_126522486.1">
    <property type="nucleotide sequence ID" value="NZ_RXNU01000014.1"/>
</dbReference>
<reference evidence="1 2" key="1">
    <citation type="submission" date="2018-12" db="EMBL/GenBank/DDBJ databases">
        <authorList>
            <person name="Yu L."/>
        </authorList>
    </citation>
    <scope>NUCLEOTIDE SEQUENCE [LARGE SCALE GENOMIC DNA]</scope>
    <source>
        <strain evidence="1 2">HAW-EB2</strain>
    </source>
</reference>
<gene>
    <name evidence="1" type="ORF">EKG38_20250</name>
</gene>
<dbReference type="EMBL" id="RXNU01000014">
    <property type="protein sequence ID" value="RTR37264.1"/>
    <property type="molecule type" value="Genomic_DNA"/>
</dbReference>